<feature type="region of interest" description="Disordered" evidence="1">
    <location>
        <begin position="1"/>
        <end position="58"/>
    </location>
</feature>
<dbReference type="AlphaFoldDB" id="A0A7S3F9Z7"/>
<proteinExistence type="predicted"/>
<dbReference type="EMBL" id="HBHY01008659">
    <property type="protein sequence ID" value="CAE0135783.1"/>
    <property type="molecule type" value="Transcribed_RNA"/>
</dbReference>
<feature type="region of interest" description="Disordered" evidence="1">
    <location>
        <begin position="128"/>
        <end position="154"/>
    </location>
</feature>
<feature type="compositionally biased region" description="Basic and acidic residues" evidence="1">
    <location>
        <begin position="18"/>
        <end position="37"/>
    </location>
</feature>
<evidence type="ECO:0000313" key="2">
    <source>
        <dbReference type="EMBL" id="CAE0135783.1"/>
    </source>
</evidence>
<gene>
    <name evidence="2" type="ORF">PSIN1315_LOCUS5592</name>
</gene>
<evidence type="ECO:0000256" key="1">
    <source>
        <dbReference type="SAM" id="MobiDB-lite"/>
    </source>
</evidence>
<protein>
    <submittedName>
        <fullName evidence="2">Uncharacterized protein</fullName>
    </submittedName>
</protein>
<organism evidence="2">
    <name type="scientific">Prasinoderma singulare</name>
    <dbReference type="NCBI Taxonomy" id="676789"/>
    <lineage>
        <taxon>Eukaryota</taxon>
        <taxon>Viridiplantae</taxon>
        <taxon>Prasinodermophyta</taxon>
        <taxon>Prasinodermophyceae</taxon>
        <taxon>Prasinodermales</taxon>
        <taxon>Prasinodermaceae</taxon>
        <taxon>Prasinoderma</taxon>
    </lineage>
</organism>
<sequence length="226" mass="23641">MAAKAALSEVDTALSDLHTWRRDHERRVRETRERLESASRGLEEEDRERREAEEAVQAAEAALAQIDAELARSRDEERQRAEQAILARLEAGAQTERPAALSAAQVRMLGGAGSFASAGRAASAAVKQEVAPPAPAPRTALVGAAKEGEDEQDEDALLAEVDALIEGYRSDDGEGGEGRAGAGAASALDSWAAELDGVLSLIKNEAAVGMALATEAKEGNATDEGA</sequence>
<reference evidence="2" key="1">
    <citation type="submission" date="2021-01" db="EMBL/GenBank/DDBJ databases">
        <authorList>
            <person name="Corre E."/>
            <person name="Pelletier E."/>
            <person name="Niang G."/>
            <person name="Scheremetjew M."/>
            <person name="Finn R."/>
            <person name="Kale V."/>
            <person name="Holt S."/>
            <person name="Cochrane G."/>
            <person name="Meng A."/>
            <person name="Brown T."/>
            <person name="Cohen L."/>
        </authorList>
    </citation>
    <scope>NUCLEOTIDE SEQUENCE</scope>
    <source>
        <strain evidence="2">RCC927</strain>
    </source>
</reference>
<name>A0A7S3F9Z7_9VIRI</name>
<accession>A0A7S3F9Z7</accession>